<organism evidence="3 4">
    <name type="scientific">Paenibacillus chartarius</name>
    <dbReference type="NCBI Taxonomy" id="747481"/>
    <lineage>
        <taxon>Bacteria</taxon>
        <taxon>Bacillati</taxon>
        <taxon>Bacillota</taxon>
        <taxon>Bacilli</taxon>
        <taxon>Bacillales</taxon>
        <taxon>Paenibacillaceae</taxon>
        <taxon>Paenibacillus</taxon>
    </lineage>
</organism>
<dbReference type="Proteomes" id="UP001589776">
    <property type="component" value="Unassembled WGS sequence"/>
</dbReference>
<protein>
    <submittedName>
        <fullName evidence="3">Uncharacterized protein</fullName>
    </submittedName>
</protein>
<name>A0ABV6DED3_9BACL</name>
<gene>
    <name evidence="3" type="ORF">ACFFK0_00815</name>
</gene>
<evidence type="ECO:0000256" key="1">
    <source>
        <dbReference type="SAM" id="MobiDB-lite"/>
    </source>
</evidence>
<proteinExistence type="predicted"/>
<evidence type="ECO:0000313" key="4">
    <source>
        <dbReference type="Proteomes" id="UP001589776"/>
    </source>
</evidence>
<dbReference type="EMBL" id="JBHLWN010000008">
    <property type="protein sequence ID" value="MFC0210998.1"/>
    <property type="molecule type" value="Genomic_DNA"/>
</dbReference>
<evidence type="ECO:0000313" key="3">
    <source>
        <dbReference type="EMBL" id="MFC0210998.1"/>
    </source>
</evidence>
<comment type="caution">
    <text evidence="3">The sequence shown here is derived from an EMBL/GenBank/DDBJ whole genome shotgun (WGS) entry which is preliminary data.</text>
</comment>
<keyword evidence="2" id="KW-0732">Signal</keyword>
<sequence length="737" mass="76426">MKIKLRVLHTLQRWMKAAAPAAMLGMQLAVPTAQAQAGVFIDSNTYFTVRDVSLSSGTDAAYLQFGVALHNGSGGDVNMNDFGVKISDGAGHSYSAQLTSRQSARVTPGADATFRFSSQIPAQVADIGRLQVVVFRWDSSQDDLMNELGALPAADAATSAAVRQTTVQADEADASLPADAAVDFQAVRSFIVHQDEQAYLYTDVLATNTGSTSFSLPAGLKYRFVGTKTDSYSATIVAGTDTALLPGETRKVTVRAAIPSGLPRAADGYSLQFYSETSSGGVSVLGSVDVATVTTESVIGEAQPVFSRTGTKPLTVTITGAKVSLQTDGLHLSATVVVKNEGTEITALPALTGQYQFGGSGSAVSSSDTSSHPQYLAPQETSAYRFDAVLPSGLKPEDVRLALLASVTGSSSTKSGTTTSTTASSGSAASTASSSTSTAAATGGSTASAASTGAAVSTGGSAPIAVVLLKGAADGSDVFATAAEYKLGDSLKLAGSAFDADLDFKLSGFQVNPNEEDGFRQATAKFVITNNGKESIAMPSFQSVLTTSSGVDYAGTRQAAVVSTLMPGMSYVVQYAFTLPGTAPTEKLAMTIQGGSSAVAAANIALVPPKVDTNPLNDNMLLELYPFKVTLNKLEPTWTYNNGTFTYKLGVDAKVEKEDPNVAVDTNFSSLQFDLVDALGRVQATTTLPFTGANKIANGLQHVSWGSLTEINDPLSIYIYEVFTTPTGQAKRLLKVN</sequence>
<evidence type="ECO:0000256" key="2">
    <source>
        <dbReference type="SAM" id="SignalP"/>
    </source>
</evidence>
<reference evidence="3 4" key="1">
    <citation type="submission" date="2024-09" db="EMBL/GenBank/DDBJ databases">
        <authorList>
            <person name="Sun Q."/>
            <person name="Mori K."/>
        </authorList>
    </citation>
    <scope>NUCLEOTIDE SEQUENCE [LARGE SCALE GENOMIC DNA]</scope>
    <source>
        <strain evidence="3 4">CCM 7759</strain>
    </source>
</reference>
<dbReference type="RefSeq" id="WP_377467662.1">
    <property type="nucleotide sequence ID" value="NZ_JBHLWN010000008.1"/>
</dbReference>
<keyword evidence="4" id="KW-1185">Reference proteome</keyword>
<feature type="chain" id="PRO_5045494651" evidence="2">
    <location>
        <begin position="36"/>
        <end position="737"/>
    </location>
</feature>
<feature type="signal peptide" evidence="2">
    <location>
        <begin position="1"/>
        <end position="35"/>
    </location>
</feature>
<feature type="region of interest" description="Disordered" evidence="1">
    <location>
        <begin position="410"/>
        <end position="444"/>
    </location>
</feature>
<accession>A0ABV6DED3</accession>